<dbReference type="Gene3D" id="2.60.40.420">
    <property type="entry name" value="Cupredoxins - blue copper proteins"/>
    <property type="match status" value="1"/>
</dbReference>
<evidence type="ECO:0000256" key="5">
    <source>
        <dbReference type="ARBA" id="ARBA00022692"/>
    </source>
</evidence>
<dbReference type="InterPro" id="IPR008972">
    <property type="entry name" value="Cupredoxin"/>
</dbReference>
<dbReference type="PANTHER" id="PTHR22888:SF9">
    <property type="entry name" value="CYTOCHROME C OXIDASE SUBUNIT 2"/>
    <property type="match status" value="1"/>
</dbReference>
<protein>
    <submittedName>
        <fullName evidence="13">Cytochrome c oxidase subunit 2</fullName>
    </submittedName>
</protein>
<keyword evidence="8 11" id="KW-1133">Transmembrane helix</keyword>
<gene>
    <name evidence="13" type="ORF">SAMN04488067_10656</name>
</gene>
<evidence type="ECO:0000256" key="4">
    <source>
        <dbReference type="ARBA" id="ARBA00022660"/>
    </source>
</evidence>
<dbReference type="GO" id="GO:0042773">
    <property type="term" value="P:ATP synthesis coupled electron transport"/>
    <property type="evidence" value="ECO:0007669"/>
    <property type="project" value="TreeGrafter"/>
</dbReference>
<dbReference type="AlphaFoldDB" id="A0A1G7MGG6"/>
<evidence type="ECO:0000313" key="13">
    <source>
        <dbReference type="EMBL" id="SDF60791.1"/>
    </source>
</evidence>
<evidence type="ECO:0000256" key="10">
    <source>
        <dbReference type="ARBA" id="ARBA00023136"/>
    </source>
</evidence>
<keyword evidence="9" id="KW-0186">Copper</keyword>
<dbReference type="GO" id="GO:0016020">
    <property type="term" value="C:membrane"/>
    <property type="evidence" value="ECO:0007669"/>
    <property type="project" value="UniProtKB-SubCell"/>
</dbReference>
<keyword evidence="6" id="KW-0479">Metal-binding</keyword>
<dbReference type="GO" id="GO:0016491">
    <property type="term" value="F:oxidoreductase activity"/>
    <property type="evidence" value="ECO:0007669"/>
    <property type="project" value="InterPro"/>
</dbReference>
<keyword evidence="7" id="KW-0249">Electron transport</keyword>
<evidence type="ECO:0000256" key="2">
    <source>
        <dbReference type="ARBA" id="ARBA00007866"/>
    </source>
</evidence>
<proteinExistence type="inferred from homology"/>
<evidence type="ECO:0000256" key="9">
    <source>
        <dbReference type="ARBA" id="ARBA00023008"/>
    </source>
</evidence>
<dbReference type="InterPro" id="IPR002429">
    <property type="entry name" value="CcO_II-like_C"/>
</dbReference>
<dbReference type="Pfam" id="PF00116">
    <property type="entry name" value="COX2"/>
    <property type="match status" value="1"/>
</dbReference>
<dbReference type="EMBL" id="FNBO01000006">
    <property type="protein sequence ID" value="SDF60791.1"/>
    <property type="molecule type" value="Genomic_DNA"/>
</dbReference>
<dbReference type="SUPFAM" id="SSF49503">
    <property type="entry name" value="Cupredoxins"/>
    <property type="match status" value="1"/>
</dbReference>
<evidence type="ECO:0000256" key="6">
    <source>
        <dbReference type="ARBA" id="ARBA00022723"/>
    </source>
</evidence>
<evidence type="ECO:0000256" key="7">
    <source>
        <dbReference type="ARBA" id="ARBA00022982"/>
    </source>
</evidence>
<feature type="domain" description="Cytochrome oxidase subunit II copper A binding" evidence="12">
    <location>
        <begin position="128"/>
        <end position="247"/>
    </location>
</feature>
<evidence type="ECO:0000256" key="3">
    <source>
        <dbReference type="ARBA" id="ARBA00022448"/>
    </source>
</evidence>
<dbReference type="PROSITE" id="PS50857">
    <property type="entry name" value="COX2_CUA"/>
    <property type="match status" value="1"/>
</dbReference>
<evidence type="ECO:0000256" key="11">
    <source>
        <dbReference type="SAM" id="Phobius"/>
    </source>
</evidence>
<organism evidence="13 14">
    <name type="scientific">Halorubrum xinjiangense</name>
    <dbReference type="NCBI Taxonomy" id="261291"/>
    <lineage>
        <taxon>Archaea</taxon>
        <taxon>Methanobacteriati</taxon>
        <taxon>Methanobacteriota</taxon>
        <taxon>Stenosarchaea group</taxon>
        <taxon>Halobacteria</taxon>
        <taxon>Halobacteriales</taxon>
        <taxon>Haloferacaceae</taxon>
        <taxon>Halorubrum</taxon>
    </lineage>
</organism>
<evidence type="ECO:0000256" key="8">
    <source>
        <dbReference type="ARBA" id="ARBA00022989"/>
    </source>
</evidence>
<keyword evidence="4" id="KW-0679">Respiratory chain</keyword>
<evidence type="ECO:0000313" key="14">
    <source>
        <dbReference type="Proteomes" id="UP000324020"/>
    </source>
</evidence>
<dbReference type="GO" id="GO:0004129">
    <property type="term" value="F:cytochrome-c oxidase activity"/>
    <property type="evidence" value="ECO:0007669"/>
    <property type="project" value="InterPro"/>
</dbReference>
<dbReference type="InterPro" id="IPR045187">
    <property type="entry name" value="CcO_II"/>
</dbReference>
<keyword evidence="10 11" id="KW-0472">Membrane</keyword>
<name>A0A1G7MGG6_9EURY</name>
<keyword evidence="5 11" id="KW-0812">Transmembrane</keyword>
<evidence type="ECO:0000259" key="12">
    <source>
        <dbReference type="PROSITE" id="PS50857"/>
    </source>
</evidence>
<keyword evidence="14" id="KW-1185">Reference proteome</keyword>
<dbReference type="InterPro" id="IPR014222">
    <property type="entry name" value="Cyt_c_oxidase_su2"/>
</dbReference>
<reference evidence="13 14" key="1">
    <citation type="submission" date="2016-10" db="EMBL/GenBank/DDBJ databases">
        <authorList>
            <person name="Varghese N."/>
            <person name="Submissions S."/>
        </authorList>
    </citation>
    <scope>NUCLEOTIDE SEQUENCE [LARGE SCALE GENOMIC DNA]</scope>
    <source>
        <strain evidence="13 14">CGMCC 1.3527</strain>
    </source>
</reference>
<dbReference type="Proteomes" id="UP000324020">
    <property type="component" value="Unassembled WGS sequence"/>
</dbReference>
<dbReference type="GO" id="GO:0005507">
    <property type="term" value="F:copper ion binding"/>
    <property type="evidence" value="ECO:0007669"/>
    <property type="project" value="InterPro"/>
</dbReference>
<feature type="transmembrane region" description="Helical" evidence="11">
    <location>
        <begin position="37"/>
        <end position="61"/>
    </location>
</feature>
<dbReference type="PANTHER" id="PTHR22888">
    <property type="entry name" value="CYTOCHROME C OXIDASE, SUBUNIT II"/>
    <property type="match status" value="1"/>
</dbReference>
<accession>A0A1G7MGG6</accession>
<dbReference type="NCBIfam" id="TIGR02866">
    <property type="entry name" value="CoxB"/>
    <property type="match status" value="1"/>
</dbReference>
<evidence type="ECO:0000256" key="1">
    <source>
        <dbReference type="ARBA" id="ARBA00004141"/>
    </source>
</evidence>
<sequence>MYHRQGSYKSRQTNMIDPVILQQGGDWRAQAEVFDEIFFVFLALGTLVGTIVVAYTLWNVYKYRDDGNRSDEEFDAPVVGELPTGQGGPKAKKLFLSFGLSAIVVISLVVYAYGLLLYVEQGPDTDGEGDIEIMVEGYQYGWDYEYPNGHTETGELIVPADQRIDLNITSRDVWHNFGSSDLRIKSDAIPGDYNENWFLVSSEDVEAQGGEATYRVECFELCGAGHSAMKGQVTVIPQDEWEEWYANTGNSSESASIQASGLEAAAQSGVSA</sequence>
<comment type="similarity">
    <text evidence="2">Belongs to the cytochrome c oxidase subunit 2 family.</text>
</comment>
<comment type="subcellular location">
    <subcellularLocation>
        <location evidence="1">Membrane</location>
        <topology evidence="1">Multi-pass membrane protein</topology>
    </subcellularLocation>
</comment>
<feature type="transmembrane region" description="Helical" evidence="11">
    <location>
        <begin position="94"/>
        <end position="119"/>
    </location>
</feature>
<keyword evidence="3" id="KW-0813">Transport</keyword>